<evidence type="ECO:0000313" key="1">
    <source>
        <dbReference type="EMBL" id="GBM03932.1"/>
    </source>
</evidence>
<protein>
    <submittedName>
        <fullName evidence="1">Uncharacterized protein</fullName>
    </submittedName>
</protein>
<evidence type="ECO:0000313" key="2">
    <source>
        <dbReference type="Proteomes" id="UP000499080"/>
    </source>
</evidence>
<dbReference type="EMBL" id="BGPR01000196">
    <property type="protein sequence ID" value="GBM03932.1"/>
    <property type="molecule type" value="Genomic_DNA"/>
</dbReference>
<dbReference type="AlphaFoldDB" id="A0A4Y2CHN7"/>
<organism evidence="1 2">
    <name type="scientific">Araneus ventricosus</name>
    <name type="common">Orbweaver spider</name>
    <name type="synonym">Epeira ventricosa</name>
    <dbReference type="NCBI Taxonomy" id="182803"/>
    <lineage>
        <taxon>Eukaryota</taxon>
        <taxon>Metazoa</taxon>
        <taxon>Ecdysozoa</taxon>
        <taxon>Arthropoda</taxon>
        <taxon>Chelicerata</taxon>
        <taxon>Arachnida</taxon>
        <taxon>Araneae</taxon>
        <taxon>Araneomorphae</taxon>
        <taxon>Entelegynae</taxon>
        <taxon>Araneoidea</taxon>
        <taxon>Araneidae</taxon>
        <taxon>Araneus</taxon>
    </lineage>
</organism>
<proteinExistence type="predicted"/>
<name>A0A4Y2CHN7_ARAVE</name>
<accession>A0A4Y2CHN7</accession>
<comment type="caution">
    <text evidence="1">The sequence shown here is derived from an EMBL/GenBank/DDBJ whole genome shotgun (WGS) entry which is preliminary data.</text>
</comment>
<sequence>MLQKKHSVKVMCPVSEWPKNTTNLPRSGHNPVINANSICHVSVAKCCACCALIHMQWVKRPATGVVPKFEEGTCQLRCRPRHLTAVQNYNLHPENSSCVASKQNVNITTLKLSGKVMDYPPYSPPYF</sequence>
<reference evidence="1 2" key="1">
    <citation type="journal article" date="2019" name="Sci. Rep.">
        <title>Orb-weaving spider Araneus ventricosus genome elucidates the spidroin gene catalogue.</title>
        <authorList>
            <person name="Kono N."/>
            <person name="Nakamura H."/>
            <person name="Ohtoshi R."/>
            <person name="Moran D.A.P."/>
            <person name="Shinohara A."/>
            <person name="Yoshida Y."/>
            <person name="Fujiwara M."/>
            <person name="Mori M."/>
            <person name="Tomita M."/>
            <person name="Arakawa K."/>
        </authorList>
    </citation>
    <scope>NUCLEOTIDE SEQUENCE [LARGE SCALE GENOMIC DNA]</scope>
</reference>
<dbReference type="Proteomes" id="UP000499080">
    <property type="component" value="Unassembled WGS sequence"/>
</dbReference>
<keyword evidence="2" id="KW-1185">Reference proteome</keyword>
<gene>
    <name evidence="1" type="ORF">AVEN_185425_1</name>
</gene>